<feature type="region of interest" description="Disordered" evidence="1">
    <location>
        <begin position="19"/>
        <end position="42"/>
    </location>
</feature>
<feature type="compositionally biased region" description="Polar residues" evidence="1">
    <location>
        <begin position="465"/>
        <end position="486"/>
    </location>
</feature>
<keyword evidence="3" id="KW-1185">Reference proteome</keyword>
<name>A0A8H5C894_9AGAR</name>
<feature type="region of interest" description="Disordered" evidence="1">
    <location>
        <begin position="465"/>
        <end position="509"/>
    </location>
</feature>
<evidence type="ECO:0000313" key="3">
    <source>
        <dbReference type="Proteomes" id="UP000541558"/>
    </source>
</evidence>
<gene>
    <name evidence="2" type="ORF">D9611_002928</name>
</gene>
<evidence type="ECO:0008006" key="4">
    <source>
        <dbReference type="Google" id="ProtNLM"/>
    </source>
</evidence>
<dbReference type="AlphaFoldDB" id="A0A8H5C894"/>
<sequence length="589" mass="64022">MNLSLDQFPLLRMMHRLLSSAGHPRRRPRQASNSVPGKGAESHIVRRSSTIEHLHSTPALSPFDRLPVELHAEIFSHCLEPFPHLGDADKPPMTIARVCSAWKTLVLSTPKLWASFEIDVQDCETLEDFPDALPDPMYELYAVHLLRSVQIWLERSRNHPLSVRLVHMPSTPVPGGLSAQLMAMFVAHARRWRAVEFVLPSTSLDAVQTLFPEEFPALKQLKIHMKGQWNAGGGAGAVPFHFVRAANIPWAQLTSLDLRLDAANLLNLDEYLALLQDATNLVSCSINASCCMSATADSTKSHSGGRNGDPLLNLPALESLHLVLQGGFPSGSLALAGTAAAAAGAQTPFLRPEESLTTFLAQFTGCRKLAQLELDWVVDAGASQSNSWADSSSVSFSSLQATLRALAPSLHSIRFAYLPLGEEQLHLALTELGSGLTALDLRFPLADHERDPITDRFLKSLTLPSQSGVQAGPSCSESLKGSTQSDGAGMTSEWDSDAGGPSQAQRETPSFPGLEQLTLHCSGERCAARTLLKLVESRTDGVRREKRGLVSLKQLHLYTMSPILPDASRYTGKWRKAGLEASIESVVIL</sequence>
<protein>
    <recommendedName>
        <fullName evidence="4">F-box domain-containing protein</fullName>
    </recommendedName>
</protein>
<proteinExistence type="predicted"/>
<accession>A0A8H5C894</accession>
<evidence type="ECO:0000256" key="1">
    <source>
        <dbReference type="SAM" id="MobiDB-lite"/>
    </source>
</evidence>
<dbReference type="Proteomes" id="UP000541558">
    <property type="component" value="Unassembled WGS sequence"/>
</dbReference>
<dbReference type="OrthoDB" id="3251489at2759"/>
<dbReference type="Gene3D" id="1.20.1280.50">
    <property type="match status" value="1"/>
</dbReference>
<dbReference type="EMBL" id="JAACJK010000057">
    <property type="protein sequence ID" value="KAF5337037.1"/>
    <property type="molecule type" value="Genomic_DNA"/>
</dbReference>
<evidence type="ECO:0000313" key="2">
    <source>
        <dbReference type="EMBL" id="KAF5337037.1"/>
    </source>
</evidence>
<organism evidence="2 3">
    <name type="scientific">Ephemerocybe angulata</name>
    <dbReference type="NCBI Taxonomy" id="980116"/>
    <lineage>
        <taxon>Eukaryota</taxon>
        <taxon>Fungi</taxon>
        <taxon>Dikarya</taxon>
        <taxon>Basidiomycota</taxon>
        <taxon>Agaricomycotina</taxon>
        <taxon>Agaricomycetes</taxon>
        <taxon>Agaricomycetidae</taxon>
        <taxon>Agaricales</taxon>
        <taxon>Agaricineae</taxon>
        <taxon>Psathyrellaceae</taxon>
        <taxon>Ephemerocybe</taxon>
    </lineage>
</organism>
<reference evidence="2 3" key="1">
    <citation type="journal article" date="2020" name="ISME J.">
        <title>Uncovering the hidden diversity of litter-decomposition mechanisms in mushroom-forming fungi.</title>
        <authorList>
            <person name="Floudas D."/>
            <person name="Bentzer J."/>
            <person name="Ahren D."/>
            <person name="Johansson T."/>
            <person name="Persson P."/>
            <person name="Tunlid A."/>
        </authorList>
    </citation>
    <scope>NUCLEOTIDE SEQUENCE [LARGE SCALE GENOMIC DNA]</scope>
    <source>
        <strain evidence="2 3">CBS 175.51</strain>
    </source>
</reference>
<comment type="caution">
    <text evidence="2">The sequence shown here is derived from an EMBL/GenBank/DDBJ whole genome shotgun (WGS) entry which is preliminary data.</text>
</comment>